<name>A0A0B6AUU7_PRIM2</name>
<evidence type="ECO:0000313" key="2">
    <source>
        <dbReference type="Proteomes" id="UP000031829"/>
    </source>
</evidence>
<dbReference type="HOGENOM" id="CLU_2393722_0_0_9"/>
<reference evidence="1 2" key="1">
    <citation type="journal article" date="2015" name="Genome Announc.">
        <title>Complete genome sequences for 35 biothreat assay-relevant bacillus species.</title>
        <authorList>
            <person name="Johnson S.L."/>
            <person name="Daligault H.E."/>
            <person name="Davenport K.W."/>
            <person name="Jaissle J."/>
            <person name="Frey K.G."/>
            <person name="Ladner J.T."/>
            <person name="Broomall S.M."/>
            <person name="Bishop-Lilly K.A."/>
            <person name="Bruce D.C."/>
            <person name="Gibbons H.S."/>
            <person name="Coyne S.R."/>
            <person name="Lo C.C."/>
            <person name="Meincke L."/>
            <person name="Munk A.C."/>
            <person name="Koroleva G.I."/>
            <person name="Rosenzweig C.N."/>
            <person name="Palacios G.F."/>
            <person name="Redden C.L."/>
            <person name="Minogue T.D."/>
            <person name="Chain P.S."/>
        </authorList>
    </citation>
    <scope>NUCLEOTIDE SEQUENCE [LARGE SCALE GENOMIC DNA]</scope>
    <source>
        <strain evidence="2">ATCC 14581 / DSM 32 / JCM 2506 / NBRC 15308 / NCIMB 9376 / NCTC 10342 / NRRL B-14308 / VKM B-512</strain>
    </source>
</reference>
<dbReference type="Proteomes" id="UP000031829">
    <property type="component" value="Chromosome"/>
</dbReference>
<dbReference type="GeneID" id="93643062"/>
<dbReference type="EMBL" id="CP009920">
    <property type="protein sequence ID" value="AJI24892.1"/>
    <property type="molecule type" value="Genomic_DNA"/>
</dbReference>
<proteinExistence type="predicted"/>
<accession>A0A0B6AUU7</accession>
<dbReference type="AlphaFoldDB" id="A0A0B6AUU7"/>
<evidence type="ECO:0000313" key="1">
    <source>
        <dbReference type="EMBL" id="AJI24892.1"/>
    </source>
</evidence>
<dbReference type="KEGG" id="bmeg:BG04_5099"/>
<organism evidence="1 2">
    <name type="scientific">Priestia megaterium (strain ATCC 14581 / DSM 32 / CCUG 1817 / JCM 2506 / NBRC 15308 / NCIMB 9376 / NCTC 10342 / NRRL B-14308 / VKM B-512 / Ford 19)</name>
    <name type="common">Bacillus megaterium</name>
    <dbReference type="NCBI Taxonomy" id="1348623"/>
    <lineage>
        <taxon>Bacteria</taxon>
        <taxon>Bacillati</taxon>
        <taxon>Bacillota</taxon>
        <taxon>Bacilli</taxon>
        <taxon>Bacillales</taxon>
        <taxon>Bacillaceae</taxon>
        <taxon>Priestia</taxon>
    </lineage>
</organism>
<protein>
    <submittedName>
        <fullName evidence="1">Uncharacterized protein</fullName>
    </submittedName>
</protein>
<gene>
    <name evidence="1" type="ORF">BG04_5099</name>
</gene>
<dbReference type="RefSeq" id="WP_034651511.1">
    <property type="nucleotide sequence ID" value="NZ_BCVB01000010.1"/>
</dbReference>
<sequence length="93" mass="11010">MESNVRKAIKEIVWLLLEQDQRWNEYLAQLDDLKIQVDLNSSAYQVLRKMTGNYEVLLEHMDLIQQFENHSKSETALNDLVTIVMKHYSLKNS</sequence>